<dbReference type="EMBL" id="JASSZA010000017">
    <property type="protein sequence ID" value="KAK2090400.1"/>
    <property type="molecule type" value="Genomic_DNA"/>
</dbReference>
<dbReference type="GO" id="GO:0003746">
    <property type="term" value="F:translation elongation factor activity"/>
    <property type="evidence" value="ECO:0007669"/>
    <property type="project" value="UniProtKB-KW"/>
</dbReference>
<dbReference type="InterPro" id="IPR027417">
    <property type="entry name" value="P-loop_NTPase"/>
</dbReference>
<organism evidence="1 2">
    <name type="scientific">Saguinus oedipus</name>
    <name type="common">Cotton-top tamarin</name>
    <name type="synonym">Oedipomidas oedipus</name>
    <dbReference type="NCBI Taxonomy" id="9490"/>
    <lineage>
        <taxon>Eukaryota</taxon>
        <taxon>Metazoa</taxon>
        <taxon>Chordata</taxon>
        <taxon>Craniata</taxon>
        <taxon>Vertebrata</taxon>
        <taxon>Euteleostomi</taxon>
        <taxon>Mammalia</taxon>
        <taxon>Eutheria</taxon>
        <taxon>Euarchontoglires</taxon>
        <taxon>Primates</taxon>
        <taxon>Haplorrhini</taxon>
        <taxon>Platyrrhini</taxon>
        <taxon>Cebidae</taxon>
        <taxon>Callitrichinae</taxon>
        <taxon>Saguinus</taxon>
    </lineage>
</organism>
<gene>
    <name evidence="1" type="primary">EEF1A1_40</name>
    <name evidence="1" type="ORF">P7K49_031656</name>
</gene>
<dbReference type="InterPro" id="IPR009000">
    <property type="entry name" value="Transl_B-barrel_sf"/>
</dbReference>
<dbReference type="Proteomes" id="UP001266305">
    <property type="component" value="Unassembled WGS sequence"/>
</dbReference>
<accession>A0ABQ9U0Y3</accession>
<name>A0ABQ9U0Y3_SAGOE</name>
<reference evidence="1 2" key="1">
    <citation type="submission" date="2023-05" db="EMBL/GenBank/DDBJ databases">
        <title>B98-5 Cell Line De Novo Hybrid Assembly: An Optical Mapping Approach.</title>
        <authorList>
            <person name="Kananen K."/>
            <person name="Auerbach J.A."/>
            <person name="Kautto E."/>
            <person name="Blachly J.S."/>
        </authorList>
    </citation>
    <scope>NUCLEOTIDE SEQUENCE [LARGE SCALE GENOMIC DNA]</scope>
    <source>
        <strain evidence="1">B95-8</strain>
        <tissue evidence="1">Cell line</tissue>
    </source>
</reference>
<dbReference type="PANTHER" id="PTHR44830">
    <property type="entry name" value="ELONGATION FACTOR 1 ALPHA"/>
    <property type="match status" value="1"/>
</dbReference>
<evidence type="ECO:0000313" key="1">
    <source>
        <dbReference type="EMBL" id="KAK2090400.1"/>
    </source>
</evidence>
<dbReference type="PANTHER" id="PTHR44830:SF1">
    <property type="entry name" value="TR-TYPE G DOMAIN-CONTAINING PROTEIN"/>
    <property type="match status" value="1"/>
</dbReference>
<proteinExistence type="predicted"/>
<comment type="caution">
    <text evidence="1">The sequence shown here is derived from an EMBL/GenBank/DDBJ whole genome shotgun (WGS) entry which is preliminary data.</text>
</comment>
<keyword evidence="1" id="KW-0648">Protein biosynthesis</keyword>
<dbReference type="SUPFAM" id="SSF50447">
    <property type="entry name" value="Translation proteins"/>
    <property type="match status" value="1"/>
</dbReference>
<dbReference type="Gene3D" id="2.40.30.10">
    <property type="entry name" value="Translation factors"/>
    <property type="match status" value="1"/>
</dbReference>
<evidence type="ECO:0000313" key="2">
    <source>
        <dbReference type="Proteomes" id="UP001266305"/>
    </source>
</evidence>
<keyword evidence="1" id="KW-0251">Elongation factor</keyword>
<dbReference type="Gene3D" id="3.40.50.300">
    <property type="entry name" value="P-loop containing nucleotide triphosphate hydrolases"/>
    <property type="match status" value="1"/>
</dbReference>
<protein>
    <submittedName>
        <fullName evidence="1">Elongation factor 1-alpha 1</fullName>
    </submittedName>
</protein>
<sequence length="119" mass="13162">MLFEALDCILPPTHPTDKPLHLPLQDVYKTDGMGTVCLRAQYKLVFSYPGWWSSLLQSMLQLKQSAETHHEALGEALPVDNAGFNVKNVSVKDVHHGTVAGDNKNDPPIEAMQLASILR</sequence>
<keyword evidence="2" id="KW-1185">Reference proteome</keyword>